<feature type="region of interest" description="Disordered" evidence="1">
    <location>
        <begin position="102"/>
        <end position="122"/>
    </location>
</feature>
<proteinExistence type="predicted"/>
<dbReference type="EMBL" id="MF622086">
    <property type="protein sequence ID" value="AXI98048.1"/>
    <property type="molecule type" value="Genomic_DNA"/>
</dbReference>
<reference evidence="2" key="1">
    <citation type="journal article" date="2018" name="J. Appl. Phycol.">
        <title>Intrageneric chloroplast genome comparison in the genus Euglena (Phylum: Euglenophyta) with annotated chloroplast genomes of Euglena hiemalis and Euglena clara.</title>
        <authorList>
            <person name="Ellala Hewadikaramge M."/>
            <person name="Linton E."/>
        </authorList>
    </citation>
    <scope>NUCLEOTIDE SEQUENCE</scope>
    <source>
        <strain evidence="2">CCAP1224.35</strain>
    </source>
</reference>
<sequence>MNKKSEKKERKYFYLRPLNKNMLLWFLKQVRVHELLDVMDMDKKYNYSLARFRSFLFGKMLNNETLIPLIIGNLEPGDDDGLFQNLKKVLIDTQKAIMEESLEDIDKRNTRKNSAESSRWTS</sequence>
<dbReference type="AlphaFoldDB" id="A0A345UC62"/>
<keyword evidence="2" id="KW-0150">Chloroplast</keyword>
<dbReference type="RefSeq" id="YP_009512088.1">
    <property type="nucleotide sequence ID" value="NC_039156.1"/>
</dbReference>
<organism evidence="2">
    <name type="scientific">Euglena hiemalis</name>
    <dbReference type="NCBI Taxonomy" id="392896"/>
    <lineage>
        <taxon>Eukaryota</taxon>
        <taxon>Discoba</taxon>
        <taxon>Euglenozoa</taxon>
        <taxon>Euglenida</taxon>
        <taxon>Spirocuta</taxon>
        <taxon>Euglenophyceae</taxon>
        <taxon>Euglenales</taxon>
        <taxon>Euglenaceae</taxon>
        <taxon>Euglena</taxon>
    </lineage>
</organism>
<keyword evidence="2" id="KW-0934">Plastid</keyword>
<evidence type="ECO:0000313" key="2">
    <source>
        <dbReference type="EMBL" id="AXI98048.1"/>
    </source>
</evidence>
<accession>A0A345UC62</accession>
<protein>
    <submittedName>
        <fullName evidence="2">Uncharacterized protein</fullName>
    </submittedName>
</protein>
<dbReference type="GeneID" id="37625048"/>
<name>A0A345UC62_9EUGL</name>
<geneLocation type="chloroplast" evidence="2"/>
<evidence type="ECO:0000256" key="1">
    <source>
        <dbReference type="SAM" id="MobiDB-lite"/>
    </source>
</evidence>